<protein>
    <recommendedName>
        <fullName evidence="3">Lytic protein Rz1</fullName>
    </recommendedName>
</protein>
<evidence type="ECO:0000313" key="1">
    <source>
        <dbReference type="EMBL" id="SUB33324.1"/>
    </source>
</evidence>
<accession>A0A379B3X7</accession>
<sequence length="75" mass="8590">MMLLSGCSQTKSIYWFPPQAYTIPCDQSLFTGKTYGEAVVFLRQVMSERDVCASRVKGIIEWQKNKAQFQDKFGT</sequence>
<reference evidence="1 2" key="1">
    <citation type="submission" date="2018-06" db="EMBL/GenBank/DDBJ databases">
        <authorList>
            <consortium name="Pathogen Informatics"/>
            <person name="Doyle S."/>
        </authorList>
    </citation>
    <scope>NUCLEOTIDE SEQUENCE [LARGE SCALE GENOMIC DNA]</scope>
    <source>
        <strain evidence="1 2">NCTC10699</strain>
    </source>
</reference>
<organism evidence="1 2">
    <name type="scientific">[Pasteurella] mairii</name>
    <dbReference type="NCBI Taxonomy" id="757"/>
    <lineage>
        <taxon>Bacteria</taxon>
        <taxon>Pseudomonadati</taxon>
        <taxon>Pseudomonadota</taxon>
        <taxon>Gammaproteobacteria</taxon>
        <taxon>Pasteurellales</taxon>
        <taxon>Pasteurellaceae</taxon>
    </lineage>
</organism>
<dbReference type="Proteomes" id="UP000254280">
    <property type="component" value="Unassembled WGS sequence"/>
</dbReference>
<proteinExistence type="predicted"/>
<name>A0A379B3X7_9PAST</name>
<evidence type="ECO:0000313" key="2">
    <source>
        <dbReference type="Proteomes" id="UP000254280"/>
    </source>
</evidence>
<dbReference type="Pfam" id="PF23793">
    <property type="entry name" value="LysC"/>
    <property type="match status" value="1"/>
</dbReference>
<evidence type="ECO:0008006" key="3">
    <source>
        <dbReference type="Google" id="ProtNLM"/>
    </source>
</evidence>
<dbReference type="AlphaFoldDB" id="A0A379B3X7"/>
<gene>
    <name evidence="1" type="ORF">NCTC10699_00937</name>
</gene>
<dbReference type="InterPro" id="IPR058979">
    <property type="entry name" value="LysC-like"/>
</dbReference>
<keyword evidence="2" id="KW-1185">Reference proteome</keyword>
<dbReference type="EMBL" id="UGSS01000002">
    <property type="protein sequence ID" value="SUB33324.1"/>
    <property type="molecule type" value="Genomic_DNA"/>
</dbReference>